<gene>
    <name evidence="2" type="ORF">Tco_0652159</name>
</gene>
<reference evidence="2" key="1">
    <citation type="journal article" date="2022" name="Int. J. Mol. Sci.">
        <title>Draft Genome of Tanacetum Coccineum: Genomic Comparison of Closely Related Tanacetum-Family Plants.</title>
        <authorList>
            <person name="Yamashiro T."/>
            <person name="Shiraishi A."/>
            <person name="Nakayama K."/>
            <person name="Satake H."/>
        </authorList>
    </citation>
    <scope>NUCLEOTIDE SEQUENCE</scope>
</reference>
<comment type="caution">
    <text evidence="2">The sequence shown here is derived from an EMBL/GenBank/DDBJ whole genome shotgun (WGS) entry which is preliminary data.</text>
</comment>
<reference evidence="2" key="2">
    <citation type="submission" date="2022-01" db="EMBL/GenBank/DDBJ databases">
        <authorList>
            <person name="Yamashiro T."/>
            <person name="Shiraishi A."/>
            <person name="Satake H."/>
            <person name="Nakayama K."/>
        </authorList>
    </citation>
    <scope>NUCLEOTIDE SEQUENCE</scope>
</reference>
<proteinExistence type="predicted"/>
<dbReference type="Proteomes" id="UP001151760">
    <property type="component" value="Unassembled WGS sequence"/>
</dbReference>
<feature type="chain" id="PRO_5045159012" evidence="1">
    <location>
        <begin position="19"/>
        <end position="135"/>
    </location>
</feature>
<organism evidence="2 3">
    <name type="scientific">Tanacetum coccineum</name>
    <dbReference type="NCBI Taxonomy" id="301880"/>
    <lineage>
        <taxon>Eukaryota</taxon>
        <taxon>Viridiplantae</taxon>
        <taxon>Streptophyta</taxon>
        <taxon>Embryophyta</taxon>
        <taxon>Tracheophyta</taxon>
        <taxon>Spermatophyta</taxon>
        <taxon>Magnoliopsida</taxon>
        <taxon>eudicotyledons</taxon>
        <taxon>Gunneridae</taxon>
        <taxon>Pentapetalae</taxon>
        <taxon>asterids</taxon>
        <taxon>campanulids</taxon>
        <taxon>Asterales</taxon>
        <taxon>Asteraceae</taxon>
        <taxon>Asteroideae</taxon>
        <taxon>Anthemideae</taxon>
        <taxon>Anthemidinae</taxon>
        <taxon>Tanacetum</taxon>
    </lineage>
</organism>
<accession>A0ABQ4WX09</accession>
<dbReference type="EMBL" id="BQNB010009002">
    <property type="protein sequence ID" value="GJS57375.1"/>
    <property type="molecule type" value="Genomic_DNA"/>
</dbReference>
<feature type="signal peptide" evidence="1">
    <location>
        <begin position="1"/>
        <end position="18"/>
    </location>
</feature>
<sequence length="135" mass="14787">MVMFLLAALAMKIQIASMRATGVNDSSKSIPSYYPLEAIIMTSQVDDLKFFGSTFDRTGLYKHHKASVASCFLVDTGREGLHPLSGFSPHPSKVPIFDLGSTKFHHFSVLSSHLNLSAILQTHPQPPSKPPVSYL</sequence>
<protein>
    <submittedName>
        <fullName evidence="2">Uncharacterized protein</fullName>
    </submittedName>
</protein>
<keyword evidence="3" id="KW-1185">Reference proteome</keyword>
<evidence type="ECO:0000256" key="1">
    <source>
        <dbReference type="SAM" id="SignalP"/>
    </source>
</evidence>
<name>A0ABQ4WX09_9ASTR</name>
<evidence type="ECO:0000313" key="3">
    <source>
        <dbReference type="Proteomes" id="UP001151760"/>
    </source>
</evidence>
<keyword evidence="1" id="KW-0732">Signal</keyword>
<evidence type="ECO:0000313" key="2">
    <source>
        <dbReference type="EMBL" id="GJS57375.1"/>
    </source>
</evidence>